<dbReference type="PANTHER" id="PTHR11511:SF4">
    <property type="entry name" value="PHENOLOXIDASE 2-RELATED"/>
    <property type="match status" value="1"/>
</dbReference>
<evidence type="ECO:0000256" key="11">
    <source>
        <dbReference type="ARBA" id="ARBA00048233"/>
    </source>
</evidence>
<sequence length="507" mass="57879">MCIVDFHETNHCTVRASYGLTEEYANNGIELNNRFGNDASVVILKNLSQVPDLTISRQPPRMPTFRCFARHQEMASEVINVHTTQRLAWCVHAQDYHLNKSPWISPIVFHPLFQDIQIARKESVKDMIFSRTYSTPRSLQGQGSKHDMSFNLNSHQESVRTRHDLRTPIIIPRDYTATDLEEEHRLLFREDVGIINLHHWHCLTSARGWPRQANMRWQDLKRPVDNLNVTISDMERWRRNIEEAISTGIVRLPNGSTQSLTIDTLGNMVESSILSPNQELYGSLHNNGHSFSAYVHDPEHRYLESFGVIADEATTMRDPLFYRWHAWIDDLFQSFKETMERVRPYTNSELENPGVNVTSVAVEPAGGSGQTNVLNTYWMMSDVDLSSGLDFSNRGSVFARFTHLNNRPFRLKAGENTITPVYAVIGDHSLSKPSVIYRSKEAIRRTRSSPNSTSVCGWPQHMLIPKGRPTGWPELSCDEASSFCGLKDKLFGQASHGIPIRPALTHR</sequence>
<dbReference type="InterPro" id="IPR008922">
    <property type="entry name" value="Di-copper_centre_dom_sf"/>
</dbReference>
<dbReference type="InterPro" id="IPR002227">
    <property type="entry name" value="Tyrosinase_Cu-bd"/>
</dbReference>
<reference evidence="14 15" key="1">
    <citation type="journal article" date="2019" name="Commun. Biol.">
        <title>The bagworm genome reveals a unique fibroin gene that provides high tensile strength.</title>
        <authorList>
            <person name="Kono N."/>
            <person name="Nakamura H."/>
            <person name="Ohtoshi R."/>
            <person name="Tomita M."/>
            <person name="Numata K."/>
            <person name="Arakawa K."/>
        </authorList>
    </citation>
    <scope>NUCLEOTIDE SEQUENCE [LARGE SCALE GENOMIC DNA]</scope>
</reference>
<evidence type="ECO:0000256" key="12">
    <source>
        <dbReference type="ARBA" id="ARBA00048881"/>
    </source>
</evidence>
<comment type="similarity">
    <text evidence="3">Belongs to the tyrosinase family.</text>
</comment>
<evidence type="ECO:0000313" key="15">
    <source>
        <dbReference type="Proteomes" id="UP000299102"/>
    </source>
</evidence>
<gene>
    <name evidence="14" type="primary">ppo</name>
    <name evidence="14" type="ORF">EVAR_98887_1</name>
</gene>
<dbReference type="InterPro" id="IPR005203">
    <property type="entry name" value="Hemocyanin_C"/>
</dbReference>
<evidence type="ECO:0000313" key="14">
    <source>
        <dbReference type="EMBL" id="GBP94078.1"/>
    </source>
</evidence>
<dbReference type="Pfam" id="PF00372">
    <property type="entry name" value="Hemocyanin_M"/>
    <property type="match status" value="1"/>
</dbReference>
<evidence type="ECO:0000256" key="6">
    <source>
        <dbReference type="ARBA" id="ARBA00022723"/>
    </source>
</evidence>
<dbReference type="PROSITE" id="PS00210">
    <property type="entry name" value="HEMOCYANIN_2"/>
    <property type="match status" value="1"/>
</dbReference>
<dbReference type="GO" id="GO:0006582">
    <property type="term" value="P:melanin metabolic process"/>
    <property type="evidence" value="ECO:0007669"/>
    <property type="project" value="UniProtKB-ARBA"/>
</dbReference>
<accession>A0A4C2A226</accession>
<comment type="caution">
    <text evidence="14">The sequence shown here is derived from an EMBL/GenBank/DDBJ whole genome shotgun (WGS) entry which is preliminary data.</text>
</comment>
<evidence type="ECO:0000256" key="8">
    <source>
        <dbReference type="ARBA" id="ARBA00023008"/>
    </source>
</evidence>
<keyword evidence="8" id="KW-0186">Copper</keyword>
<dbReference type="InterPro" id="IPR013788">
    <property type="entry name" value="Hemocyanin/hexamerin"/>
</dbReference>
<evidence type="ECO:0000256" key="10">
    <source>
        <dbReference type="ARBA" id="ARBA00023157"/>
    </source>
</evidence>
<dbReference type="InterPro" id="IPR000896">
    <property type="entry name" value="Hemocyanin/hexamerin_mid_dom"/>
</dbReference>
<dbReference type="OrthoDB" id="8119704at2759"/>
<keyword evidence="10" id="KW-1015">Disulfide bond</keyword>
<dbReference type="Gene3D" id="1.10.1280.10">
    <property type="entry name" value="Di-copper center containing domain from catechol oxidase"/>
    <property type="match status" value="1"/>
</dbReference>
<keyword evidence="5" id="KW-0964">Secreted</keyword>
<evidence type="ECO:0000259" key="13">
    <source>
        <dbReference type="PROSITE" id="PS00498"/>
    </source>
</evidence>
<evidence type="ECO:0000256" key="9">
    <source>
        <dbReference type="ARBA" id="ARBA00023033"/>
    </source>
</evidence>
<dbReference type="InterPro" id="IPR037020">
    <property type="entry name" value="Hemocyanin_C_sf"/>
</dbReference>
<dbReference type="SUPFAM" id="SSF81296">
    <property type="entry name" value="E set domains"/>
    <property type="match status" value="1"/>
</dbReference>
<evidence type="ECO:0000256" key="1">
    <source>
        <dbReference type="ARBA" id="ARBA00001973"/>
    </source>
</evidence>
<comment type="subcellular location">
    <subcellularLocation>
        <location evidence="2">Secreted</location>
    </subcellularLocation>
</comment>
<keyword evidence="9" id="KW-0503">Monooxygenase</keyword>
<dbReference type="STRING" id="151549.A0A4C2A226"/>
<keyword evidence="15" id="KW-1185">Reference proteome</keyword>
<dbReference type="AlphaFoldDB" id="A0A4C2A226"/>
<dbReference type="Gene3D" id="2.60.40.1520">
    <property type="entry name" value="Hemocyanin, C-terminal domain"/>
    <property type="match status" value="2"/>
</dbReference>
<dbReference type="Gene3D" id="1.20.1370.10">
    <property type="entry name" value="Hemocyanin, N-terminal domain"/>
    <property type="match status" value="1"/>
</dbReference>
<comment type="catalytic activity">
    <reaction evidence="11">
        <text>2 L-dopa + O2 = 2 L-dopaquinone + 2 H2O</text>
        <dbReference type="Rhea" id="RHEA:34287"/>
        <dbReference type="ChEBI" id="CHEBI:15377"/>
        <dbReference type="ChEBI" id="CHEBI:15379"/>
        <dbReference type="ChEBI" id="CHEBI:57504"/>
        <dbReference type="ChEBI" id="CHEBI:57924"/>
        <dbReference type="EC" id="1.14.18.1"/>
    </reaction>
</comment>
<dbReference type="PROSITE" id="PS00498">
    <property type="entry name" value="TYROSINASE_2"/>
    <property type="match status" value="1"/>
</dbReference>
<organism evidence="14 15">
    <name type="scientific">Eumeta variegata</name>
    <name type="common">Bagworm moth</name>
    <name type="synonym">Eumeta japonica</name>
    <dbReference type="NCBI Taxonomy" id="151549"/>
    <lineage>
        <taxon>Eukaryota</taxon>
        <taxon>Metazoa</taxon>
        <taxon>Ecdysozoa</taxon>
        <taxon>Arthropoda</taxon>
        <taxon>Hexapoda</taxon>
        <taxon>Insecta</taxon>
        <taxon>Pterygota</taxon>
        <taxon>Neoptera</taxon>
        <taxon>Endopterygota</taxon>
        <taxon>Lepidoptera</taxon>
        <taxon>Glossata</taxon>
        <taxon>Ditrysia</taxon>
        <taxon>Tineoidea</taxon>
        <taxon>Psychidae</taxon>
        <taxon>Oiketicinae</taxon>
        <taxon>Eumeta</taxon>
    </lineage>
</organism>
<protein>
    <recommendedName>
        <fullName evidence="4">tyrosinase</fullName>
        <ecNumber evidence="4">1.14.18.1</ecNumber>
    </recommendedName>
</protein>
<dbReference type="GO" id="GO:0046872">
    <property type="term" value="F:metal ion binding"/>
    <property type="evidence" value="ECO:0007669"/>
    <property type="project" value="UniProtKB-KW"/>
</dbReference>
<comment type="cofactor">
    <cofactor evidence="1">
        <name>Cu(2+)</name>
        <dbReference type="ChEBI" id="CHEBI:29036"/>
    </cofactor>
</comment>
<feature type="domain" description="Tyrosinase copper-binding" evidence="13">
    <location>
        <begin position="318"/>
        <end position="329"/>
    </location>
</feature>
<dbReference type="SUPFAM" id="SSF48056">
    <property type="entry name" value="Di-copper centre-containing domain"/>
    <property type="match status" value="1"/>
</dbReference>
<dbReference type="GO" id="GO:0005576">
    <property type="term" value="C:extracellular region"/>
    <property type="evidence" value="ECO:0007669"/>
    <property type="project" value="UniProtKB-SubCell"/>
</dbReference>
<dbReference type="InterPro" id="IPR014756">
    <property type="entry name" value="Ig_E-set"/>
</dbReference>
<dbReference type="Proteomes" id="UP000299102">
    <property type="component" value="Unassembled WGS sequence"/>
</dbReference>
<proteinExistence type="inferred from homology"/>
<evidence type="ECO:0000256" key="7">
    <source>
        <dbReference type="ARBA" id="ARBA00023002"/>
    </source>
</evidence>
<comment type="catalytic activity">
    <reaction evidence="12">
        <text>L-tyrosine + O2 = L-dopaquinone + H2O</text>
        <dbReference type="Rhea" id="RHEA:18117"/>
        <dbReference type="ChEBI" id="CHEBI:15377"/>
        <dbReference type="ChEBI" id="CHEBI:15379"/>
        <dbReference type="ChEBI" id="CHEBI:57924"/>
        <dbReference type="ChEBI" id="CHEBI:58315"/>
        <dbReference type="EC" id="1.14.18.1"/>
    </reaction>
</comment>
<dbReference type="EMBL" id="BGZK01002458">
    <property type="protein sequence ID" value="GBP94078.1"/>
    <property type="molecule type" value="Genomic_DNA"/>
</dbReference>
<evidence type="ECO:0000256" key="3">
    <source>
        <dbReference type="ARBA" id="ARBA00009928"/>
    </source>
</evidence>
<evidence type="ECO:0000256" key="2">
    <source>
        <dbReference type="ARBA" id="ARBA00004613"/>
    </source>
</evidence>
<dbReference type="EC" id="1.14.18.1" evidence="4"/>
<name>A0A4C2A226_EUMVA</name>
<dbReference type="PANTHER" id="PTHR11511">
    <property type="entry name" value="LARVAL STORAGE PROTEIN/PHENOLOXIDASE"/>
    <property type="match status" value="1"/>
</dbReference>
<evidence type="ECO:0000256" key="4">
    <source>
        <dbReference type="ARBA" id="ARBA00011906"/>
    </source>
</evidence>
<dbReference type="Pfam" id="PF03723">
    <property type="entry name" value="Hemocyanin_C"/>
    <property type="match status" value="1"/>
</dbReference>
<keyword evidence="6" id="KW-0479">Metal-binding</keyword>
<dbReference type="GO" id="GO:0004503">
    <property type="term" value="F:tyrosinase activity"/>
    <property type="evidence" value="ECO:0007669"/>
    <property type="project" value="UniProtKB-EC"/>
</dbReference>
<evidence type="ECO:0000256" key="5">
    <source>
        <dbReference type="ARBA" id="ARBA00022525"/>
    </source>
</evidence>
<keyword evidence="7" id="KW-0560">Oxidoreductase</keyword>
<dbReference type="InterPro" id="IPR036697">
    <property type="entry name" value="Hemocyanin_N_sf"/>
</dbReference>